<feature type="compositionally biased region" description="Basic residues" evidence="1">
    <location>
        <begin position="136"/>
        <end position="152"/>
    </location>
</feature>
<gene>
    <name evidence="2" type="ORF">Bca52824_034786</name>
</gene>
<feature type="compositionally biased region" description="Basic residues" evidence="1">
    <location>
        <begin position="1"/>
        <end position="17"/>
    </location>
</feature>
<reference evidence="2 3" key="1">
    <citation type="submission" date="2020-02" db="EMBL/GenBank/DDBJ databases">
        <authorList>
            <person name="Ma Q."/>
            <person name="Huang Y."/>
            <person name="Song X."/>
            <person name="Pei D."/>
        </authorList>
    </citation>
    <scope>NUCLEOTIDE SEQUENCE [LARGE SCALE GENOMIC DNA]</scope>
    <source>
        <strain evidence="2">Sxm20200214</strain>
        <tissue evidence="2">Leaf</tissue>
    </source>
</reference>
<feature type="compositionally biased region" description="Basic and acidic residues" evidence="1">
    <location>
        <begin position="165"/>
        <end position="176"/>
    </location>
</feature>
<keyword evidence="3" id="KW-1185">Reference proteome</keyword>
<evidence type="ECO:0000256" key="1">
    <source>
        <dbReference type="SAM" id="MobiDB-lite"/>
    </source>
</evidence>
<evidence type="ECO:0000313" key="2">
    <source>
        <dbReference type="EMBL" id="KAG2298314.1"/>
    </source>
</evidence>
<dbReference type="EMBL" id="JAAMPC010000008">
    <property type="protein sequence ID" value="KAG2298314.1"/>
    <property type="molecule type" value="Genomic_DNA"/>
</dbReference>
<protein>
    <submittedName>
        <fullName evidence="2">Uncharacterized protein</fullName>
    </submittedName>
</protein>
<proteinExistence type="predicted"/>
<accession>A0A8X7S6F8</accession>
<organism evidence="2 3">
    <name type="scientific">Brassica carinata</name>
    <name type="common">Ethiopian mustard</name>
    <name type="synonym">Abyssinian cabbage</name>
    <dbReference type="NCBI Taxonomy" id="52824"/>
    <lineage>
        <taxon>Eukaryota</taxon>
        <taxon>Viridiplantae</taxon>
        <taxon>Streptophyta</taxon>
        <taxon>Embryophyta</taxon>
        <taxon>Tracheophyta</taxon>
        <taxon>Spermatophyta</taxon>
        <taxon>Magnoliopsida</taxon>
        <taxon>eudicotyledons</taxon>
        <taxon>Gunneridae</taxon>
        <taxon>Pentapetalae</taxon>
        <taxon>rosids</taxon>
        <taxon>malvids</taxon>
        <taxon>Brassicales</taxon>
        <taxon>Brassicaceae</taxon>
        <taxon>Brassiceae</taxon>
        <taxon>Brassica</taxon>
    </lineage>
</organism>
<feature type="compositionally biased region" description="Polar residues" evidence="1">
    <location>
        <begin position="53"/>
        <end position="70"/>
    </location>
</feature>
<name>A0A8X7S6F8_BRACI</name>
<feature type="compositionally biased region" description="Basic and acidic residues" evidence="1">
    <location>
        <begin position="99"/>
        <end position="109"/>
    </location>
</feature>
<sequence length="176" mass="20181">MGCIHRHTMKRSLKTYARKPATPPQEKQDQHYGAGIRPLEKNQKHTHEETKPDTFTTITSDSNLAPNSETGALLVAIRSNEPPPDSAVTRTYTASPRRRNNEELEKGKIELTINPKSRLHQHGPHHNTASRLQMKLNHHRAANLRESRRRGQTTKPNQRLKQSGRAREDRRSKRAD</sequence>
<comment type="caution">
    <text evidence="2">The sequence shown here is derived from an EMBL/GenBank/DDBJ whole genome shotgun (WGS) entry which is preliminary data.</text>
</comment>
<dbReference type="Proteomes" id="UP000886595">
    <property type="component" value="Unassembled WGS sequence"/>
</dbReference>
<evidence type="ECO:0000313" key="3">
    <source>
        <dbReference type="Proteomes" id="UP000886595"/>
    </source>
</evidence>
<feature type="region of interest" description="Disordered" evidence="1">
    <location>
        <begin position="1"/>
        <end position="176"/>
    </location>
</feature>
<dbReference type="AlphaFoldDB" id="A0A8X7S6F8"/>
<feature type="compositionally biased region" description="Basic and acidic residues" evidence="1">
    <location>
        <begin position="38"/>
        <end position="52"/>
    </location>
</feature>